<dbReference type="Proteomes" id="UP001305521">
    <property type="component" value="Chromosome"/>
</dbReference>
<dbReference type="RefSeq" id="WP_318648014.1">
    <property type="nucleotide sequence ID" value="NZ_CP137852.1"/>
</dbReference>
<accession>A0ABZ0PED1</accession>
<proteinExistence type="predicted"/>
<dbReference type="InterPro" id="IPR012441">
    <property type="entry name" value="DUF1643"/>
</dbReference>
<reference evidence="1 2" key="1">
    <citation type="submission" date="2023-11" db="EMBL/GenBank/DDBJ databases">
        <title>Arctic aerobic anoxygenic photoheterotroph Sediminicoccus rosea KRV36 adapts its photosynthesis to long days of polar summer.</title>
        <authorList>
            <person name="Tomasch J."/>
            <person name="Kopejtka K."/>
            <person name="Bily T."/>
            <person name="Gardiner A.T."/>
            <person name="Gardian Z."/>
            <person name="Shivaramu S."/>
            <person name="Koblizek M."/>
            <person name="Engelhardt F."/>
            <person name="Kaftan D."/>
        </authorList>
    </citation>
    <scope>NUCLEOTIDE SEQUENCE [LARGE SCALE GENOMIC DNA]</scope>
    <source>
        <strain evidence="1 2">R-30</strain>
    </source>
</reference>
<name>A0ABZ0PED1_9PROT</name>
<sequence length="194" mass="20967">MTTPPLTTTHDPGGKVRLRLASDIVSAAAFSDCRRWRWWLERRWDGAPIGTPGFGVVIGMNPSTADLDADDPTVAGCVWRARHRWGLGGLVMLNAFAYRATDKKRLLEVDDPVGTENDATILHYARSAALVVVAWGQPPRPLMGRGAALAALLRGAGVTPMCFGVNNDGSPKHPLYQRRDAPLLPWAGLPDAPP</sequence>
<protein>
    <submittedName>
        <fullName evidence="1">DUF1643 domain-containing protein</fullName>
    </submittedName>
</protein>
<evidence type="ECO:0000313" key="2">
    <source>
        <dbReference type="Proteomes" id="UP001305521"/>
    </source>
</evidence>
<keyword evidence="2" id="KW-1185">Reference proteome</keyword>
<gene>
    <name evidence="1" type="ORF">R9Z33_18405</name>
</gene>
<organism evidence="1 2">
    <name type="scientific">Sediminicoccus rosea</name>
    <dbReference type="NCBI Taxonomy" id="1225128"/>
    <lineage>
        <taxon>Bacteria</taxon>
        <taxon>Pseudomonadati</taxon>
        <taxon>Pseudomonadota</taxon>
        <taxon>Alphaproteobacteria</taxon>
        <taxon>Acetobacterales</taxon>
        <taxon>Roseomonadaceae</taxon>
        <taxon>Sediminicoccus</taxon>
    </lineage>
</organism>
<dbReference type="EMBL" id="CP137852">
    <property type="protein sequence ID" value="WPB84059.1"/>
    <property type="molecule type" value="Genomic_DNA"/>
</dbReference>
<evidence type="ECO:0000313" key="1">
    <source>
        <dbReference type="EMBL" id="WPB84059.1"/>
    </source>
</evidence>
<dbReference type="Pfam" id="PF07799">
    <property type="entry name" value="DUF1643"/>
    <property type="match status" value="1"/>
</dbReference>